<evidence type="ECO:0000313" key="5">
    <source>
        <dbReference type="Proteomes" id="UP000244896"/>
    </source>
</evidence>
<name>A0A2U8E457_9BACT</name>
<evidence type="ECO:0000259" key="3">
    <source>
        <dbReference type="PROSITE" id="PS51208"/>
    </source>
</evidence>
<dbReference type="Pfam" id="PF03797">
    <property type="entry name" value="Autotransporter"/>
    <property type="match status" value="1"/>
</dbReference>
<feature type="domain" description="Autotransporter" evidence="3">
    <location>
        <begin position="632"/>
        <end position="908"/>
    </location>
</feature>
<gene>
    <name evidence="4" type="ORF">CKA38_08790</name>
</gene>
<reference evidence="4 5" key="1">
    <citation type="journal article" date="2018" name="Syst. Appl. Microbiol.">
        <title>Ereboglobus luteus gen. nov. sp. nov. from cockroach guts, and new insights into the oxygen relationship of the genera Opitutus and Didymococcus (Verrucomicrobia: Opitutaceae).</title>
        <authorList>
            <person name="Tegtmeier D."/>
            <person name="Belitz A."/>
            <person name="Radek R."/>
            <person name="Heimerl T."/>
            <person name="Brune A."/>
        </authorList>
    </citation>
    <scope>NUCLEOTIDE SEQUENCE [LARGE SCALE GENOMIC DNA]</scope>
    <source>
        <strain evidence="4 5">Ho45</strain>
    </source>
</reference>
<dbReference type="OrthoDB" id="173890at2"/>
<dbReference type="InterPro" id="IPR005546">
    <property type="entry name" value="Autotransporte_beta"/>
</dbReference>
<proteinExistence type="predicted"/>
<dbReference type="NCBIfam" id="TIGR02601">
    <property type="entry name" value="autotrns_rpt"/>
    <property type="match status" value="1"/>
</dbReference>
<keyword evidence="5" id="KW-1185">Reference proteome</keyword>
<evidence type="ECO:0000256" key="2">
    <source>
        <dbReference type="SAM" id="MobiDB-lite"/>
    </source>
</evidence>
<evidence type="ECO:0000256" key="1">
    <source>
        <dbReference type="ARBA" id="ARBA00022729"/>
    </source>
</evidence>
<sequence length="908" mass="97232">MEFIYFMKTHDNNMPVGADLRGFRIFRAAAAFAGGMALMAALHAQIPPPNQYGGNLRDPNKPYYSDGTTRLFIEARWTGATTNLLDPAAWSTGTVPNDPEGARTYGTGYSGTGYYVSGTLMGPPPPDSPDFIPGTVLVLPYKTTSGGYAIPDTVDPTKVEWYGGNKYEPVHLQLAWTGSGDFYQNIDHIQYVDGYALDLSGNDSGRYTLDINGMGIVRWNTDNDGTSSTAPEFTGSSNPRGPTNMPPLIINIGKNATLKYSSPTPGAGSTVGRDRIDQWEQSYRANWGNVNSQINLADSSAVFDMSELVDTTHCYFYKVDGVKGSQILLPSGSPSIYFGAASNGTGRRYDMRIDSDIIAGAIGSQALQKYGVGTLYLGGENTYTGNTTVQEGALFIYGKVAGSVVLATNRVTSFGGDSKGKPQDYWTIAGNLSNTRGYVSAGATGGAIGELRVKGNIIMGSSEAWTLVDIENLGNYDVIKAGGTIALDGHLQLSPVPNSTLHAGTYRIIEAEGGITGSFFDVSKPGLLTLDCEVQVFSQHVDVVMTQLPFTGVRGLSDVSGKVAPLLDSLIGNAGADGIIGTLNAATGIGQLDRAIAQLTPLADRYWFTNAVIGTGDLTQRLDERVVQPLDDARHRFGIFAGCSALDMDIPATDGAESWEGTMIRFLGGVDFHVANNLSATVFYARDETKSDLDPLGSEGKIKSNTYGLHVNWRAGKWDLKAMAFYGTDDYESTRSVALAGAGDWVRASSSGKRLGGALNVSYVFEDVIGGALSPYAGLQYVKWDADGYAETGATLPMSVDDQSATSLVGKAGIRFVYPFKLLKLSCRTVLNAGWQFEMGDKDRTVRASLNDNNYELDLTNDGNGYVLRAAFEIDFSKRLTLHLSAGKEDGLHDVDNVSGYAGIAFRF</sequence>
<feature type="region of interest" description="Disordered" evidence="2">
    <location>
        <begin position="225"/>
        <end position="244"/>
    </location>
</feature>
<dbReference type="InterPro" id="IPR036709">
    <property type="entry name" value="Autotransporte_beta_dom_sf"/>
</dbReference>
<dbReference type="SMART" id="SM00869">
    <property type="entry name" value="Autotransporter"/>
    <property type="match status" value="1"/>
</dbReference>
<dbReference type="Pfam" id="PF12951">
    <property type="entry name" value="PATR"/>
    <property type="match status" value="1"/>
</dbReference>
<dbReference type="InterPro" id="IPR013425">
    <property type="entry name" value="Autotrns_rpt"/>
</dbReference>
<dbReference type="AlphaFoldDB" id="A0A2U8E457"/>
<dbReference type="EMBL" id="CP023004">
    <property type="protein sequence ID" value="AWI09324.1"/>
    <property type="molecule type" value="Genomic_DNA"/>
</dbReference>
<protein>
    <recommendedName>
        <fullName evidence="3">Autotransporter domain-containing protein</fullName>
    </recommendedName>
</protein>
<dbReference type="Gene3D" id="2.40.128.130">
    <property type="entry name" value="Autotransporter beta-domain"/>
    <property type="match status" value="1"/>
</dbReference>
<feature type="compositionally biased region" description="Polar residues" evidence="2">
    <location>
        <begin position="225"/>
        <end position="241"/>
    </location>
</feature>
<dbReference type="PROSITE" id="PS51208">
    <property type="entry name" value="AUTOTRANSPORTER"/>
    <property type="match status" value="1"/>
</dbReference>
<dbReference type="KEGG" id="elut:CKA38_08790"/>
<accession>A0A2U8E457</accession>
<dbReference type="Proteomes" id="UP000244896">
    <property type="component" value="Chromosome"/>
</dbReference>
<dbReference type="SUPFAM" id="SSF103515">
    <property type="entry name" value="Autotransporter"/>
    <property type="match status" value="1"/>
</dbReference>
<keyword evidence="1" id="KW-0732">Signal</keyword>
<organism evidence="4 5">
    <name type="scientific">Ereboglobus luteus</name>
    <dbReference type="NCBI Taxonomy" id="1796921"/>
    <lineage>
        <taxon>Bacteria</taxon>
        <taxon>Pseudomonadati</taxon>
        <taxon>Verrucomicrobiota</taxon>
        <taxon>Opitutia</taxon>
        <taxon>Opitutales</taxon>
        <taxon>Opitutaceae</taxon>
        <taxon>Ereboglobus</taxon>
    </lineage>
</organism>
<evidence type="ECO:0000313" key="4">
    <source>
        <dbReference type="EMBL" id="AWI09324.1"/>
    </source>
</evidence>